<keyword evidence="6" id="KW-1185">Reference proteome</keyword>
<dbReference type="InterPro" id="IPR050309">
    <property type="entry name" value="Type-B_Carboxylest/Lipase"/>
</dbReference>
<evidence type="ECO:0000259" key="4">
    <source>
        <dbReference type="Pfam" id="PF00135"/>
    </source>
</evidence>
<keyword evidence="3" id="KW-0732">Signal</keyword>
<feature type="chain" id="PRO_5041781072" description="Carboxylic ester hydrolase" evidence="3">
    <location>
        <begin position="24"/>
        <end position="599"/>
    </location>
</feature>
<keyword evidence="2 3" id="KW-0378">Hydrolase</keyword>
<dbReference type="InterPro" id="IPR002018">
    <property type="entry name" value="CarbesteraseB"/>
</dbReference>
<evidence type="ECO:0000313" key="5">
    <source>
        <dbReference type="EMBL" id="KAJ7617191.1"/>
    </source>
</evidence>
<evidence type="ECO:0000256" key="1">
    <source>
        <dbReference type="ARBA" id="ARBA00005964"/>
    </source>
</evidence>
<evidence type="ECO:0000256" key="3">
    <source>
        <dbReference type="RuleBase" id="RU361235"/>
    </source>
</evidence>
<dbReference type="SUPFAM" id="SSF53474">
    <property type="entry name" value="alpha/beta-Hydrolases"/>
    <property type="match status" value="1"/>
</dbReference>
<reference evidence="5" key="1">
    <citation type="submission" date="2023-03" db="EMBL/GenBank/DDBJ databases">
        <title>Massive genome expansion in bonnet fungi (Mycena s.s.) driven by repeated elements and novel gene families across ecological guilds.</title>
        <authorList>
            <consortium name="Lawrence Berkeley National Laboratory"/>
            <person name="Harder C.B."/>
            <person name="Miyauchi S."/>
            <person name="Viragh M."/>
            <person name="Kuo A."/>
            <person name="Thoen E."/>
            <person name="Andreopoulos B."/>
            <person name="Lu D."/>
            <person name="Skrede I."/>
            <person name="Drula E."/>
            <person name="Henrissat B."/>
            <person name="Morin E."/>
            <person name="Kohler A."/>
            <person name="Barry K."/>
            <person name="LaButti K."/>
            <person name="Morin E."/>
            <person name="Salamov A."/>
            <person name="Lipzen A."/>
            <person name="Mereny Z."/>
            <person name="Hegedus B."/>
            <person name="Baldrian P."/>
            <person name="Stursova M."/>
            <person name="Weitz H."/>
            <person name="Taylor A."/>
            <person name="Grigoriev I.V."/>
            <person name="Nagy L.G."/>
            <person name="Martin F."/>
            <person name="Kauserud H."/>
        </authorList>
    </citation>
    <scope>NUCLEOTIDE SEQUENCE</scope>
    <source>
        <strain evidence="5">9284</strain>
    </source>
</reference>
<dbReference type="Pfam" id="PF00135">
    <property type="entry name" value="COesterase"/>
    <property type="match status" value="1"/>
</dbReference>
<dbReference type="Gene3D" id="3.40.50.1820">
    <property type="entry name" value="alpha/beta hydrolase"/>
    <property type="match status" value="1"/>
</dbReference>
<evidence type="ECO:0000256" key="2">
    <source>
        <dbReference type="ARBA" id="ARBA00022801"/>
    </source>
</evidence>
<dbReference type="EC" id="3.1.1.-" evidence="3"/>
<organism evidence="5 6">
    <name type="scientific">Roridomyces roridus</name>
    <dbReference type="NCBI Taxonomy" id="1738132"/>
    <lineage>
        <taxon>Eukaryota</taxon>
        <taxon>Fungi</taxon>
        <taxon>Dikarya</taxon>
        <taxon>Basidiomycota</taxon>
        <taxon>Agaricomycotina</taxon>
        <taxon>Agaricomycetes</taxon>
        <taxon>Agaricomycetidae</taxon>
        <taxon>Agaricales</taxon>
        <taxon>Marasmiineae</taxon>
        <taxon>Mycenaceae</taxon>
        <taxon>Roridomyces</taxon>
    </lineage>
</organism>
<dbReference type="PANTHER" id="PTHR11559">
    <property type="entry name" value="CARBOXYLESTERASE"/>
    <property type="match status" value="1"/>
</dbReference>
<evidence type="ECO:0000313" key="6">
    <source>
        <dbReference type="Proteomes" id="UP001221142"/>
    </source>
</evidence>
<dbReference type="InterPro" id="IPR029058">
    <property type="entry name" value="AB_hydrolase_fold"/>
</dbReference>
<comment type="similarity">
    <text evidence="1 3">Belongs to the type-B carboxylesterase/lipase family.</text>
</comment>
<feature type="domain" description="Carboxylesterase type B" evidence="4">
    <location>
        <begin position="58"/>
        <end position="434"/>
    </location>
</feature>
<name>A0AAD7BCU9_9AGAR</name>
<proteinExistence type="inferred from homology"/>
<dbReference type="AlphaFoldDB" id="A0AAD7BCU9"/>
<gene>
    <name evidence="5" type="ORF">FB45DRAFT_223333</name>
</gene>
<dbReference type="Proteomes" id="UP001221142">
    <property type="component" value="Unassembled WGS sequence"/>
</dbReference>
<dbReference type="GO" id="GO:0016787">
    <property type="term" value="F:hydrolase activity"/>
    <property type="evidence" value="ECO:0007669"/>
    <property type="project" value="UniProtKB-KW"/>
</dbReference>
<comment type="caution">
    <text evidence="5">The sequence shown here is derived from an EMBL/GenBank/DDBJ whole genome shotgun (WGS) entry which is preliminary data.</text>
</comment>
<feature type="signal peptide" evidence="3">
    <location>
        <begin position="1"/>
        <end position="23"/>
    </location>
</feature>
<protein>
    <recommendedName>
        <fullName evidence="3">Carboxylic ester hydrolase</fullName>
        <ecNumber evidence="3">3.1.1.-</ecNumber>
    </recommendedName>
</protein>
<sequence length="599" mass="65606">MPSISAFMVQGLLALSGFFNDAGGPIDGIDRTALTLNNDFDAGGAMIPNTEAIEAIGPVIALDYGMFQGKNSDNGLVSMFFGIPFAAPAQRFKLPQKPKVLKGMQNATVLGAACPQQKHAIDLPIPKPASVSEDCLSINIIKPSFTTPFSRLPVLVIIHSGGFEIGSNEEGSSRANVLVERSIAAATPVIVVSANYRLSGFGFLAGKEAQAAGISNLGLRDQIFALEWVQKYITAFGGDPRRVVITGASAGGISTGLLTLENNRFQPNTLFRGAVMLSGSVLTTSTVADGQPEYDFLVEKTNCGSARDTLECLRQVPYQQLMDVVDLTANVFSYSSLQTVWRARIDGEVVMRDPLVSIAEGRRHKIPVMIGTNDDEGTLFTLPLLNITKDEHFETYIHRNYLPDASPEQLAQLAKHYPKDPTRGSPFDTGIKSAITPQFKRLAAFQGDHSFIGGRRFYLQGVRGRPADSKMWSWVNRRGKWLPILGSMHTGDFGLWFPTEQEATATEVFGTNAMINFINNLDPNRSMSFKTILPFNWPTWHTPNPLSPTRAPSLLLTTDEKFSKVRVGAEDFRVAEIQYLFDVMVDIAKKKEANAYGWK</sequence>
<accession>A0AAD7BCU9</accession>
<dbReference type="EMBL" id="JARKIF010000021">
    <property type="protein sequence ID" value="KAJ7617191.1"/>
    <property type="molecule type" value="Genomic_DNA"/>
</dbReference>
<dbReference type="PROSITE" id="PS00122">
    <property type="entry name" value="CARBOXYLESTERASE_B_1"/>
    <property type="match status" value="1"/>
</dbReference>
<dbReference type="InterPro" id="IPR019826">
    <property type="entry name" value="Carboxylesterase_B_AS"/>
</dbReference>